<reference evidence="11" key="1">
    <citation type="submission" date="2021-02" db="EMBL/GenBank/DDBJ databases">
        <authorList>
            <person name="Nowell W R."/>
        </authorList>
    </citation>
    <scope>NUCLEOTIDE SEQUENCE</scope>
</reference>
<dbReference type="PRINTS" id="PR00237">
    <property type="entry name" value="GPCRRHODOPSN"/>
</dbReference>
<keyword evidence="4" id="KW-0297">G-protein coupled receptor</keyword>
<evidence type="ECO:0000313" key="10">
    <source>
        <dbReference type="EMBL" id="CAF1146564.1"/>
    </source>
</evidence>
<dbReference type="PANTHER" id="PTHR24243:SF230">
    <property type="entry name" value="G-PROTEIN COUPLED RECEPTORS FAMILY 1 PROFILE DOMAIN-CONTAINING PROTEIN"/>
    <property type="match status" value="1"/>
</dbReference>
<feature type="transmembrane region" description="Helical" evidence="8">
    <location>
        <begin position="94"/>
        <end position="113"/>
    </location>
</feature>
<feature type="transmembrane region" description="Helical" evidence="8">
    <location>
        <begin position="52"/>
        <end position="74"/>
    </location>
</feature>
<evidence type="ECO:0000256" key="8">
    <source>
        <dbReference type="SAM" id="Phobius"/>
    </source>
</evidence>
<evidence type="ECO:0000256" key="5">
    <source>
        <dbReference type="ARBA" id="ARBA00023136"/>
    </source>
</evidence>
<evidence type="ECO:0000256" key="2">
    <source>
        <dbReference type="ARBA" id="ARBA00022692"/>
    </source>
</evidence>
<evidence type="ECO:0000313" key="11">
    <source>
        <dbReference type="EMBL" id="CAF3948476.1"/>
    </source>
</evidence>
<feature type="transmembrane region" description="Helical" evidence="8">
    <location>
        <begin position="20"/>
        <end position="40"/>
    </location>
</feature>
<evidence type="ECO:0000256" key="6">
    <source>
        <dbReference type="ARBA" id="ARBA00023170"/>
    </source>
</evidence>
<organism evidence="11 12">
    <name type="scientific">Didymodactylos carnosus</name>
    <dbReference type="NCBI Taxonomy" id="1234261"/>
    <lineage>
        <taxon>Eukaryota</taxon>
        <taxon>Metazoa</taxon>
        <taxon>Spiralia</taxon>
        <taxon>Gnathifera</taxon>
        <taxon>Rotifera</taxon>
        <taxon>Eurotatoria</taxon>
        <taxon>Bdelloidea</taxon>
        <taxon>Philodinida</taxon>
        <taxon>Philodinidae</taxon>
        <taxon>Didymodactylos</taxon>
    </lineage>
</organism>
<gene>
    <name evidence="10" type="ORF">OVA965_LOCUS21389</name>
    <name evidence="11" type="ORF">TMI583_LOCUS22029</name>
</gene>
<dbReference type="GO" id="GO:0005886">
    <property type="term" value="C:plasma membrane"/>
    <property type="evidence" value="ECO:0007669"/>
    <property type="project" value="TreeGrafter"/>
</dbReference>
<evidence type="ECO:0000256" key="1">
    <source>
        <dbReference type="ARBA" id="ARBA00004141"/>
    </source>
</evidence>
<dbReference type="PROSITE" id="PS50262">
    <property type="entry name" value="G_PROTEIN_RECEP_F1_2"/>
    <property type="match status" value="1"/>
</dbReference>
<dbReference type="Pfam" id="PF00001">
    <property type="entry name" value="7tm_1"/>
    <property type="match status" value="1"/>
</dbReference>
<evidence type="ECO:0000313" key="12">
    <source>
        <dbReference type="Proteomes" id="UP000682733"/>
    </source>
</evidence>
<keyword evidence="6" id="KW-0675">Receptor</keyword>
<dbReference type="Proteomes" id="UP000677228">
    <property type="component" value="Unassembled WGS sequence"/>
</dbReference>
<dbReference type="AlphaFoldDB" id="A0A8S2MK05"/>
<name>A0A8S2MK05_9BILA</name>
<feature type="transmembrane region" description="Helical" evidence="8">
    <location>
        <begin position="133"/>
        <end position="156"/>
    </location>
</feature>
<evidence type="ECO:0000256" key="4">
    <source>
        <dbReference type="ARBA" id="ARBA00023040"/>
    </source>
</evidence>
<dbReference type="EMBL" id="CAJNOK010011705">
    <property type="protein sequence ID" value="CAF1146564.1"/>
    <property type="molecule type" value="Genomic_DNA"/>
</dbReference>
<feature type="transmembrane region" description="Helical" evidence="8">
    <location>
        <begin position="237"/>
        <end position="257"/>
    </location>
</feature>
<accession>A0A8S2MK05</accession>
<dbReference type="GO" id="GO:0004930">
    <property type="term" value="F:G protein-coupled receptor activity"/>
    <property type="evidence" value="ECO:0007669"/>
    <property type="project" value="UniProtKB-KW"/>
</dbReference>
<keyword evidence="5 8" id="KW-0472">Membrane</keyword>
<sequence>MANSTIITTPSSVVQQLNLYIPIVFIFLGSIGNVLNIIIFRQRSLRSLPCSIYFLSSSIANIFVIYFSLLTRLLTQYAGIPTDTGSDTFCKTKYYILYSSRTLSAWFIVLAAIDRYASSSQDNRRRKFSRLSVAYSLIGIISGFIFTNYVHILIYFKLTMIRNQYNKIVPSCILQAGLNIYMIFSDFFFLTWYCLLPPLLMTIFGILTIKNVRTSQRRIVPNNNSALQQQIKKNNQLVKMLLLQILTFIPLTLPLAMQKIYAALTVNSIKSVDTIATDDLSSQTIALLSNAYHSINFYVYTLSARTFRLELLKILHYHCCRHNNNNHHRTNTIKRENSMKTA</sequence>
<feature type="transmembrane region" description="Helical" evidence="8">
    <location>
        <begin position="187"/>
        <end position="209"/>
    </location>
</feature>
<comment type="subcellular location">
    <subcellularLocation>
        <location evidence="1">Membrane</location>
        <topology evidence="1">Multi-pass membrane protein</topology>
    </subcellularLocation>
</comment>
<dbReference type="EMBL" id="CAJOBA010029030">
    <property type="protein sequence ID" value="CAF3948476.1"/>
    <property type="molecule type" value="Genomic_DNA"/>
</dbReference>
<keyword evidence="3 8" id="KW-1133">Transmembrane helix</keyword>
<dbReference type="InterPro" id="IPR000276">
    <property type="entry name" value="GPCR_Rhodpsn"/>
</dbReference>
<keyword evidence="2 8" id="KW-0812">Transmembrane</keyword>
<comment type="caution">
    <text evidence="11">The sequence shown here is derived from an EMBL/GenBank/DDBJ whole genome shotgun (WGS) entry which is preliminary data.</text>
</comment>
<evidence type="ECO:0000259" key="9">
    <source>
        <dbReference type="PROSITE" id="PS50262"/>
    </source>
</evidence>
<dbReference type="Gene3D" id="1.20.1070.10">
    <property type="entry name" value="Rhodopsin 7-helix transmembrane proteins"/>
    <property type="match status" value="1"/>
</dbReference>
<dbReference type="InterPro" id="IPR017452">
    <property type="entry name" value="GPCR_Rhodpsn_7TM"/>
</dbReference>
<keyword evidence="7" id="KW-0807">Transducer</keyword>
<proteinExistence type="predicted"/>
<dbReference type="SUPFAM" id="SSF81321">
    <property type="entry name" value="Family A G protein-coupled receptor-like"/>
    <property type="match status" value="1"/>
</dbReference>
<feature type="domain" description="G-protein coupled receptors family 1 profile" evidence="9">
    <location>
        <begin position="32"/>
        <end position="300"/>
    </location>
</feature>
<evidence type="ECO:0000256" key="3">
    <source>
        <dbReference type="ARBA" id="ARBA00022989"/>
    </source>
</evidence>
<dbReference type="Proteomes" id="UP000682733">
    <property type="component" value="Unassembled WGS sequence"/>
</dbReference>
<protein>
    <recommendedName>
        <fullName evidence="9">G-protein coupled receptors family 1 profile domain-containing protein</fullName>
    </recommendedName>
</protein>
<evidence type="ECO:0000256" key="7">
    <source>
        <dbReference type="ARBA" id="ARBA00023224"/>
    </source>
</evidence>
<dbReference type="PANTHER" id="PTHR24243">
    <property type="entry name" value="G-PROTEIN COUPLED RECEPTOR"/>
    <property type="match status" value="1"/>
</dbReference>